<dbReference type="AlphaFoldDB" id="A0AAW1JFN2"/>
<dbReference type="Proteomes" id="UP001458880">
    <property type="component" value="Unassembled WGS sequence"/>
</dbReference>
<reference evidence="1 2" key="1">
    <citation type="journal article" date="2024" name="BMC Genomics">
        <title>De novo assembly and annotation of Popillia japonica's genome with initial clues to its potential as an invasive pest.</title>
        <authorList>
            <person name="Cucini C."/>
            <person name="Boschi S."/>
            <person name="Funari R."/>
            <person name="Cardaioli E."/>
            <person name="Iannotti N."/>
            <person name="Marturano G."/>
            <person name="Paoli F."/>
            <person name="Bruttini M."/>
            <person name="Carapelli A."/>
            <person name="Frati F."/>
            <person name="Nardi F."/>
        </authorList>
    </citation>
    <scope>NUCLEOTIDE SEQUENCE [LARGE SCALE GENOMIC DNA]</scope>
    <source>
        <strain evidence="1">DMR45628</strain>
    </source>
</reference>
<accession>A0AAW1JFN2</accession>
<evidence type="ECO:0000313" key="2">
    <source>
        <dbReference type="Proteomes" id="UP001458880"/>
    </source>
</evidence>
<sequence>MEQIYPPSFFDSSEKLTDLNGYFKSYFELSKFVSEEDIQFENDDELIFRKLNDLLDVDDCSVFCDDSSFRMLSNACSITSLSVPNEIIPCDVHQFTRHTLKLHRKDSSSMTEAAEDLETIKAKLKYDGVLPRKKEFINMVLKHDTTANVDNPDLTLDHSLVVVRIYLPFIATLKKLNRRGDKLRCSHEIVALTSNLLSELRDKIVCASDSGLCVDIDDLKANPVQDVKVM</sequence>
<dbReference type="EMBL" id="JASPKY010000401">
    <property type="protein sequence ID" value="KAK9702055.1"/>
    <property type="molecule type" value="Genomic_DNA"/>
</dbReference>
<evidence type="ECO:0000313" key="1">
    <source>
        <dbReference type="EMBL" id="KAK9702055.1"/>
    </source>
</evidence>
<keyword evidence="2" id="KW-1185">Reference proteome</keyword>
<comment type="caution">
    <text evidence="1">The sequence shown here is derived from an EMBL/GenBank/DDBJ whole genome shotgun (WGS) entry which is preliminary data.</text>
</comment>
<name>A0AAW1JFN2_POPJA</name>
<protein>
    <submittedName>
        <fullName evidence="1">Uncharacterized protein</fullName>
    </submittedName>
</protein>
<gene>
    <name evidence="1" type="ORF">QE152_g30192</name>
</gene>
<proteinExistence type="predicted"/>
<organism evidence="1 2">
    <name type="scientific">Popillia japonica</name>
    <name type="common">Japanese beetle</name>
    <dbReference type="NCBI Taxonomy" id="7064"/>
    <lineage>
        <taxon>Eukaryota</taxon>
        <taxon>Metazoa</taxon>
        <taxon>Ecdysozoa</taxon>
        <taxon>Arthropoda</taxon>
        <taxon>Hexapoda</taxon>
        <taxon>Insecta</taxon>
        <taxon>Pterygota</taxon>
        <taxon>Neoptera</taxon>
        <taxon>Endopterygota</taxon>
        <taxon>Coleoptera</taxon>
        <taxon>Polyphaga</taxon>
        <taxon>Scarabaeiformia</taxon>
        <taxon>Scarabaeidae</taxon>
        <taxon>Rutelinae</taxon>
        <taxon>Popillia</taxon>
    </lineage>
</organism>